<dbReference type="SUPFAM" id="SSF46689">
    <property type="entry name" value="Homeodomain-like"/>
    <property type="match status" value="1"/>
</dbReference>
<keyword evidence="2 4" id="KW-0238">DNA-binding</keyword>
<reference evidence="7" key="1">
    <citation type="journal article" date="2019" name="Int. J. Syst. Evol. Microbiol.">
        <title>The Global Catalogue of Microorganisms (GCM) 10K type strain sequencing project: providing services to taxonomists for standard genome sequencing and annotation.</title>
        <authorList>
            <consortium name="The Broad Institute Genomics Platform"/>
            <consortium name="The Broad Institute Genome Sequencing Center for Infectious Disease"/>
            <person name="Wu L."/>
            <person name="Ma J."/>
        </authorList>
    </citation>
    <scope>NUCLEOTIDE SEQUENCE [LARGE SCALE GENOMIC DNA]</scope>
    <source>
        <strain evidence="7">TBRC 1276</strain>
    </source>
</reference>
<gene>
    <name evidence="6" type="ORF">ACFOY2_43955</name>
</gene>
<evidence type="ECO:0000256" key="2">
    <source>
        <dbReference type="ARBA" id="ARBA00023125"/>
    </source>
</evidence>
<feature type="DNA-binding region" description="H-T-H motif" evidence="4">
    <location>
        <begin position="37"/>
        <end position="56"/>
    </location>
</feature>
<proteinExistence type="predicted"/>
<comment type="caution">
    <text evidence="6">The sequence shown here is derived from an EMBL/GenBank/DDBJ whole genome shotgun (WGS) entry which is preliminary data.</text>
</comment>
<name>A0ABV8GMR8_9ACTN</name>
<dbReference type="PROSITE" id="PS50977">
    <property type="entry name" value="HTH_TETR_2"/>
    <property type="match status" value="1"/>
</dbReference>
<dbReference type="Pfam" id="PF09209">
    <property type="entry name" value="CecR_C"/>
    <property type="match status" value="1"/>
</dbReference>
<organism evidence="6 7">
    <name type="scientific">Nonomuraea purpurea</name>
    <dbReference type="NCBI Taxonomy" id="1849276"/>
    <lineage>
        <taxon>Bacteria</taxon>
        <taxon>Bacillati</taxon>
        <taxon>Actinomycetota</taxon>
        <taxon>Actinomycetes</taxon>
        <taxon>Streptosporangiales</taxon>
        <taxon>Streptosporangiaceae</taxon>
        <taxon>Nonomuraea</taxon>
    </lineage>
</organism>
<evidence type="ECO:0000256" key="4">
    <source>
        <dbReference type="PROSITE-ProRule" id="PRU00335"/>
    </source>
</evidence>
<sequence length="242" mass="26175">MAITTARAAESRGDQTRESLLVAATTAFARDGFHAVTTRQIADLAHVNQALIGYHFGGKEGLYAAVVERVATQIGAHTGPLLGRIESALEQTRAETKPAELQDRLLPALLELTDAVAALLLHDDSVEWMQLILREQQMPTSALDSLYDGFMGRIAAAITKVARRLRVDQDETANRVLAATIMGQLVVLRSGHAGFMRHVGWGEIDDARIARVQQVLRGNVTVLLTPTQAEPEDARPAQAAKG</sequence>
<keyword evidence="7" id="KW-1185">Reference proteome</keyword>
<feature type="domain" description="HTH tetR-type" evidence="5">
    <location>
        <begin position="14"/>
        <end position="74"/>
    </location>
</feature>
<dbReference type="PANTHER" id="PTHR30055">
    <property type="entry name" value="HTH-TYPE TRANSCRIPTIONAL REGULATOR RUTR"/>
    <property type="match status" value="1"/>
</dbReference>
<evidence type="ECO:0000256" key="1">
    <source>
        <dbReference type="ARBA" id="ARBA00023015"/>
    </source>
</evidence>
<dbReference type="PANTHER" id="PTHR30055:SF234">
    <property type="entry name" value="HTH-TYPE TRANSCRIPTIONAL REGULATOR BETI"/>
    <property type="match status" value="1"/>
</dbReference>
<dbReference type="InterPro" id="IPR015292">
    <property type="entry name" value="Tscrpt_reg_YbiH_C"/>
</dbReference>
<dbReference type="Gene3D" id="1.10.10.60">
    <property type="entry name" value="Homeodomain-like"/>
    <property type="match status" value="1"/>
</dbReference>
<evidence type="ECO:0000259" key="5">
    <source>
        <dbReference type="PROSITE" id="PS50977"/>
    </source>
</evidence>
<evidence type="ECO:0000313" key="7">
    <source>
        <dbReference type="Proteomes" id="UP001595851"/>
    </source>
</evidence>
<dbReference type="EMBL" id="JBHSBI010000033">
    <property type="protein sequence ID" value="MFC4014244.1"/>
    <property type="molecule type" value="Genomic_DNA"/>
</dbReference>
<protein>
    <submittedName>
        <fullName evidence="6">CerR family C-terminal domain-containing protein</fullName>
    </submittedName>
</protein>
<evidence type="ECO:0000256" key="3">
    <source>
        <dbReference type="ARBA" id="ARBA00023163"/>
    </source>
</evidence>
<dbReference type="Pfam" id="PF00440">
    <property type="entry name" value="TetR_N"/>
    <property type="match status" value="1"/>
</dbReference>
<dbReference type="InterPro" id="IPR009057">
    <property type="entry name" value="Homeodomain-like_sf"/>
</dbReference>
<dbReference type="Proteomes" id="UP001595851">
    <property type="component" value="Unassembled WGS sequence"/>
</dbReference>
<dbReference type="InterPro" id="IPR036271">
    <property type="entry name" value="Tet_transcr_reg_TetR-rel_C_sf"/>
</dbReference>
<dbReference type="InterPro" id="IPR001647">
    <property type="entry name" value="HTH_TetR"/>
</dbReference>
<dbReference type="SUPFAM" id="SSF48498">
    <property type="entry name" value="Tetracyclin repressor-like, C-terminal domain"/>
    <property type="match status" value="1"/>
</dbReference>
<accession>A0ABV8GMR8</accession>
<keyword evidence="3" id="KW-0804">Transcription</keyword>
<evidence type="ECO:0000313" key="6">
    <source>
        <dbReference type="EMBL" id="MFC4014244.1"/>
    </source>
</evidence>
<dbReference type="RefSeq" id="WP_379534092.1">
    <property type="nucleotide sequence ID" value="NZ_JBHSBI010000033.1"/>
</dbReference>
<keyword evidence="1" id="KW-0805">Transcription regulation</keyword>
<dbReference type="Gene3D" id="1.10.357.10">
    <property type="entry name" value="Tetracycline Repressor, domain 2"/>
    <property type="match status" value="1"/>
</dbReference>
<dbReference type="InterPro" id="IPR050109">
    <property type="entry name" value="HTH-type_TetR-like_transc_reg"/>
</dbReference>